<gene>
    <name evidence="18" type="primary">LOC117639868</name>
</gene>
<feature type="region of interest" description="Disordered" evidence="13">
    <location>
        <begin position="291"/>
        <end position="334"/>
    </location>
</feature>
<dbReference type="InterPro" id="IPR000719">
    <property type="entry name" value="Prot_kinase_dom"/>
</dbReference>
<evidence type="ECO:0000259" key="15">
    <source>
        <dbReference type="PROSITE" id="PS50011"/>
    </source>
</evidence>
<dbReference type="PANTHER" id="PTHR24416:SF580">
    <property type="entry name" value="DISCOIDIN DOMAIN RECEPTOR, ISOFORM F"/>
    <property type="match status" value="1"/>
</dbReference>
<keyword evidence="10" id="KW-0675">Receptor</keyword>
<evidence type="ECO:0000256" key="14">
    <source>
        <dbReference type="SAM" id="Phobius"/>
    </source>
</evidence>
<proteinExistence type="inferred from homology"/>
<dbReference type="InParanoid" id="A0A6P8ZHE3"/>
<dbReference type="InterPro" id="IPR008979">
    <property type="entry name" value="Galactose-bd-like_sf"/>
</dbReference>
<dbReference type="PROSITE" id="PS50011">
    <property type="entry name" value="PROTEIN_KINASE_DOM"/>
    <property type="match status" value="1"/>
</dbReference>
<dbReference type="InterPro" id="IPR008266">
    <property type="entry name" value="Tyr_kinase_AS"/>
</dbReference>
<dbReference type="KEGG" id="tpal:117639868"/>
<feature type="compositionally biased region" description="Low complexity" evidence="13">
    <location>
        <begin position="315"/>
        <end position="334"/>
    </location>
</feature>
<dbReference type="GO" id="GO:0048680">
    <property type="term" value="P:positive regulation of axon regeneration"/>
    <property type="evidence" value="ECO:0007669"/>
    <property type="project" value="UniProtKB-ARBA"/>
</dbReference>
<dbReference type="GO" id="GO:0051897">
    <property type="term" value="P:positive regulation of phosphatidylinositol 3-kinase/protein kinase B signal transduction"/>
    <property type="evidence" value="ECO:0007669"/>
    <property type="project" value="TreeGrafter"/>
</dbReference>
<dbReference type="PANTHER" id="PTHR24416">
    <property type="entry name" value="TYROSINE-PROTEIN KINASE RECEPTOR"/>
    <property type="match status" value="1"/>
</dbReference>
<dbReference type="Pfam" id="PF21114">
    <property type="entry name" value="DDR1-2_DS-like"/>
    <property type="match status" value="2"/>
</dbReference>
<keyword evidence="3 14" id="KW-0812">Transmembrane</keyword>
<keyword evidence="5" id="KW-0547">Nucleotide-binding</keyword>
<feature type="domain" description="Protein kinase" evidence="15">
    <location>
        <begin position="686"/>
        <end position="959"/>
    </location>
</feature>
<dbReference type="FunFam" id="2.60.120.260:FF:000007">
    <property type="entry name" value="Discoidin domain receptor tyrosine kinase 1"/>
    <property type="match status" value="1"/>
</dbReference>
<dbReference type="GO" id="GO:0038062">
    <property type="term" value="F:protein tyrosine kinase collagen receptor activity"/>
    <property type="evidence" value="ECO:0007669"/>
    <property type="project" value="TreeGrafter"/>
</dbReference>
<dbReference type="SUPFAM" id="SSF56112">
    <property type="entry name" value="Protein kinase-like (PK-like)"/>
    <property type="match status" value="1"/>
</dbReference>
<evidence type="ECO:0000256" key="10">
    <source>
        <dbReference type="ARBA" id="ARBA00023170"/>
    </source>
</evidence>
<keyword evidence="8 14" id="KW-0472">Membrane</keyword>
<dbReference type="InterPro" id="IPR050122">
    <property type="entry name" value="RTK"/>
</dbReference>
<dbReference type="Proteomes" id="UP000515158">
    <property type="component" value="Unplaced"/>
</dbReference>
<dbReference type="CDD" id="cd00057">
    <property type="entry name" value="FA58C"/>
    <property type="match status" value="1"/>
</dbReference>
<evidence type="ECO:0000259" key="16">
    <source>
        <dbReference type="PROSITE" id="PS50022"/>
    </source>
</evidence>
<keyword evidence="7 14" id="KW-1133">Transmembrane helix</keyword>
<dbReference type="GO" id="GO:0005886">
    <property type="term" value="C:plasma membrane"/>
    <property type="evidence" value="ECO:0007669"/>
    <property type="project" value="UniProtKB-SubCell"/>
</dbReference>
<protein>
    <submittedName>
        <fullName evidence="18">Discoidin domain-containing receptor 2-like</fullName>
    </submittedName>
</protein>
<comment type="subcellular location">
    <subcellularLocation>
        <location evidence="1">Cell membrane</location>
        <topology evidence="1">Single-pass type I membrane protein</topology>
    </subcellularLocation>
</comment>
<evidence type="ECO:0000313" key="17">
    <source>
        <dbReference type="Proteomes" id="UP000515158"/>
    </source>
</evidence>
<feature type="compositionally biased region" description="Polar residues" evidence="13">
    <location>
        <begin position="418"/>
        <end position="429"/>
    </location>
</feature>
<feature type="region of interest" description="Disordered" evidence="13">
    <location>
        <begin position="403"/>
        <end position="429"/>
    </location>
</feature>
<organism evidence="18">
    <name type="scientific">Thrips palmi</name>
    <name type="common">Melon thrips</name>
    <dbReference type="NCBI Taxonomy" id="161013"/>
    <lineage>
        <taxon>Eukaryota</taxon>
        <taxon>Metazoa</taxon>
        <taxon>Ecdysozoa</taxon>
        <taxon>Arthropoda</taxon>
        <taxon>Hexapoda</taxon>
        <taxon>Insecta</taxon>
        <taxon>Pterygota</taxon>
        <taxon>Neoptera</taxon>
        <taxon>Paraneoptera</taxon>
        <taxon>Thysanoptera</taxon>
        <taxon>Terebrantia</taxon>
        <taxon>Thripoidea</taxon>
        <taxon>Thripidae</taxon>
        <taxon>Thrips</taxon>
    </lineage>
</organism>
<feature type="non-terminal residue" evidence="18">
    <location>
        <position position="1"/>
    </location>
</feature>
<dbReference type="InterPro" id="IPR048525">
    <property type="entry name" value="DDR1-2_DS-like"/>
</dbReference>
<evidence type="ECO:0000256" key="12">
    <source>
        <dbReference type="ARBA" id="ARBA00061639"/>
    </source>
</evidence>
<dbReference type="GO" id="GO:0005518">
    <property type="term" value="F:collagen binding"/>
    <property type="evidence" value="ECO:0007669"/>
    <property type="project" value="TreeGrafter"/>
</dbReference>
<dbReference type="InterPro" id="IPR000421">
    <property type="entry name" value="FA58C"/>
</dbReference>
<dbReference type="PRINTS" id="PR00109">
    <property type="entry name" value="TYRKINASE"/>
</dbReference>
<name>A0A6P8ZHE3_THRPL</name>
<keyword evidence="2" id="KW-1003">Cell membrane</keyword>
<dbReference type="PROSITE" id="PS01286">
    <property type="entry name" value="FA58C_2"/>
    <property type="match status" value="1"/>
</dbReference>
<evidence type="ECO:0000313" key="18">
    <source>
        <dbReference type="RefSeq" id="XP_034231704.1"/>
    </source>
</evidence>
<sequence>LAAAALAATEDQQDEGECASALGMEAGHIPDHAITASSSYEAKSVGPQNARIRQEMNGGAWCPKAQISSEVREYLEVDLQGEHLITRTETQGRFGNGQGQEYAEHFLLEYWRPGINRWVAYRDHSGYKVLAGNSNTYLVAQQHLALPFVATKVRFIPYSEYPRTVCMRVELYGCPWEQNVVRYVVPPPGMVDRSYDGELGQLVDGLRGPDHFLGSPGADGTERRWVGWRPVEGRPLEITFQFGGPREFHNVRIHVNNRASQGVKVPKMATVSFGVDGRRWLQKSKFAIVTESSSTTSTAAPSTASPTTPRPVPRASPSSAPSSSTATSAAPGNATTAAVPVVEVATPGTEEARDLVVPLGGRVAKYIRIELEFASTWILISEVAFESVAVNGNLTDESLERMLKPGAGGDAASGTTTQSPHSKSAVTPATTATSEQTQYVGLIFGVLVVSVVVAGVMFLLLWRRGRQKVSLLHKHTALMCSTKAPGQAVSMKDLKMTPVIGTNGQVFNRTCLTSSVKGVKNGTLVNGGLANGADYGPAKKGYGQPVVLGEESDSENSSAYHEPYKLLHKKTDYFGLLKKDAASKSADTDLSTIAADDVRYTAFTTTLPSAPVSSQRANGKADKCSTLFKTLAPAQEENFYAATDIVKNERREQHLSVGRLTCLQAPVGVPVLEGAASLLEFNRHRLRMVSKLGDGNFGTIHVCEAEGAPDYSGLSSFHKKQVVISKSLGRRCGDTTKQEFLREASWLATLRDTNVCRVVALCSQDGPPCLLQEYSEQGDLFAFLQRPENLSLSYGCLIYMATQVASGMKYLEALEVTHRDLSARNCVVSHHYTVKVSDHAVFCSAFDQHYYSSDTGSKLPIRWMAWESLLLGQHSPRSDVWSFAVTLWEVLGRCRELPFCELTAEQVVENCSHWYQDSGLQRALLRPPLCPREIYDLMLECWRRNKDTRPRFHEIHLFLQRKNLGYEPGS</sequence>
<dbReference type="Gene3D" id="2.60.120.260">
    <property type="entry name" value="Galactose-binding domain-like"/>
    <property type="match status" value="1"/>
</dbReference>
<evidence type="ECO:0000256" key="8">
    <source>
        <dbReference type="ARBA" id="ARBA00023136"/>
    </source>
</evidence>
<evidence type="ECO:0000256" key="2">
    <source>
        <dbReference type="ARBA" id="ARBA00022475"/>
    </source>
</evidence>
<dbReference type="Pfam" id="PF07714">
    <property type="entry name" value="PK_Tyr_Ser-Thr"/>
    <property type="match status" value="1"/>
</dbReference>
<keyword evidence="4" id="KW-0732">Signal</keyword>
<feature type="domain" description="F5/8 type C" evidence="16">
    <location>
        <begin position="18"/>
        <end position="174"/>
    </location>
</feature>
<keyword evidence="6" id="KW-0067">ATP-binding</keyword>
<keyword evidence="9" id="KW-1015">Disulfide bond</keyword>
<dbReference type="PROSITE" id="PS00109">
    <property type="entry name" value="PROTEIN_KINASE_TYR"/>
    <property type="match status" value="1"/>
</dbReference>
<keyword evidence="17" id="KW-1185">Reference proteome</keyword>
<evidence type="ECO:0000256" key="4">
    <source>
        <dbReference type="ARBA" id="ARBA00022729"/>
    </source>
</evidence>
<evidence type="ECO:0000256" key="1">
    <source>
        <dbReference type="ARBA" id="ARBA00004251"/>
    </source>
</evidence>
<evidence type="ECO:0000256" key="6">
    <source>
        <dbReference type="ARBA" id="ARBA00022840"/>
    </source>
</evidence>
<dbReference type="Gene3D" id="1.10.510.10">
    <property type="entry name" value="Transferase(Phosphotransferase) domain 1"/>
    <property type="match status" value="1"/>
</dbReference>
<reference evidence="18" key="1">
    <citation type="submission" date="2025-08" db="UniProtKB">
        <authorList>
            <consortium name="RefSeq"/>
        </authorList>
    </citation>
    <scope>IDENTIFICATION</scope>
    <source>
        <tissue evidence="18">Total insect</tissue>
    </source>
</reference>
<dbReference type="GO" id="GO:0005524">
    <property type="term" value="F:ATP binding"/>
    <property type="evidence" value="ECO:0007669"/>
    <property type="project" value="UniProtKB-KW"/>
</dbReference>
<dbReference type="SMART" id="SM00231">
    <property type="entry name" value="FA58C"/>
    <property type="match status" value="1"/>
</dbReference>
<dbReference type="GeneID" id="117639868"/>
<dbReference type="GO" id="GO:0043235">
    <property type="term" value="C:receptor complex"/>
    <property type="evidence" value="ECO:0007669"/>
    <property type="project" value="TreeGrafter"/>
</dbReference>
<feature type="transmembrane region" description="Helical" evidence="14">
    <location>
        <begin position="439"/>
        <end position="462"/>
    </location>
</feature>
<evidence type="ECO:0000256" key="9">
    <source>
        <dbReference type="ARBA" id="ARBA00023157"/>
    </source>
</evidence>
<keyword evidence="11" id="KW-0325">Glycoprotein</keyword>
<evidence type="ECO:0000256" key="5">
    <source>
        <dbReference type="ARBA" id="ARBA00022741"/>
    </source>
</evidence>
<dbReference type="RefSeq" id="XP_034231704.1">
    <property type="nucleotide sequence ID" value="XM_034375813.1"/>
</dbReference>
<comment type="similarity">
    <text evidence="12">Belongs to the protein kinase superfamily. Tyr protein kinase family. Insulin receptor subfamily.</text>
</comment>
<dbReference type="OrthoDB" id="6071166at2759"/>
<dbReference type="Pfam" id="PF00754">
    <property type="entry name" value="F5_F8_type_C"/>
    <property type="match status" value="1"/>
</dbReference>
<evidence type="ECO:0000256" key="7">
    <source>
        <dbReference type="ARBA" id="ARBA00022989"/>
    </source>
</evidence>
<evidence type="ECO:0000256" key="13">
    <source>
        <dbReference type="SAM" id="MobiDB-lite"/>
    </source>
</evidence>
<evidence type="ECO:0000256" key="11">
    <source>
        <dbReference type="ARBA" id="ARBA00023180"/>
    </source>
</evidence>
<dbReference type="InterPro" id="IPR011009">
    <property type="entry name" value="Kinase-like_dom_sf"/>
</dbReference>
<accession>A0A6P8ZHE3</accession>
<dbReference type="SUPFAM" id="SSF49785">
    <property type="entry name" value="Galactose-binding domain-like"/>
    <property type="match status" value="1"/>
</dbReference>
<dbReference type="InterPro" id="IPR001245">
    <property type="entry name" value="Ser-Thr/Tyr_kinase_cat_dom"/>
</dbReference>
<dbReference type="Gene3D" id="2.60.120.1190">
    <property type="match status" value="2"/>
</dbReference>
<dbReference type="Gene3D" id="3.30.200.20">
    <property type="entry name" value="Phosphorylase Kinase, domain 1"/>
    <property type="match status" value="1"/>
</dbReference>
<feature type="compositionally biased region" description="Low complexity" evidence="13">
    <location>
        <begin position="291"/>
        <end position="307"/>
    </location>
</feature>
<dbReference type="AlphaFoldDB" id="A0A6P8ZHE3"/>
<evidence type="ECO:0000256" key="3">
    <source>
        <dbReference type="ARBA" id="ARBA00022692"/>
    </source>
</evidence>
<dbReference type="PROSITE" id="PS50022">
    <property type="entry name" value="FA58C_3"/>
    <property type="match status" value="1"/>
</dbReference>